<dbReference type="Pfam" id="PF26344">
    <property type="entry name" value="YuzC"/>
    <property type="match status" value="1"/>
</dbReference>
<gene>
    <name evidence="1" type="ORF">ACFSJF_19875</name>
</gene>
<organism evidence="1 2">
    <name type="scientific">Ornithinibacillus salinisoli</name>
    <dbReference type="NCBI Taxonomy" id="1848459"/>
    <lineage>
        <taxon>Bacteria</taxon>
        <taxon>Bacillati</taxon>
        <taxon>Bacillota</taxon>
        <taxon>Bacilli</taxon>
        <taxon>Bacillales</taxon>
        <taxon>Bacillaceae</taxon>
        <taxon>Ornithinibacillus</taxon>
    </lineage>
</organism>
<keyword evidence="2" id="KW-1185">Reference proteome</keyword>
<name>A0ABW4W867_9BACI</name>
<sequence>MYYVYYPYPIRNPIFYQLAFQPEWRHVMPPNFHDEKRQQYLNVDPDLFFKSAGAFKELLGDASVILNKLSEDENLAYQIMEAAQQNNKEKVEELIKSTGVKGTVDVDYNPDGIKLNMLSKVEETDCCKLTMALRWR</sequence>
<accession>A0ABW4W867</accession>
<reference evidence="2" key="1">
    <citation type="journal article" date="2019" name="Int. J. Syst. Evol. Microbiol.">
        <title>The Global Catalogue of Microorganisms (GCM) 10K type strain sequencing project: providing services to taxonomists for standard genome sequencing and annotation.</title>
        <authorList>
            <consortium name="The Broad Institute Genomics Platform"/>
            <consortium name="The Broad Institute Genome Sequencing Center for Infectious Disease"/>
            <person name="Wu L."/>
            <person name="Ma J."/>
        </authorList>
    </citation>
    <scope>NUCLEOTIDE SEQUENCE [LARGE SCALE GENOMIC DNA]</scope>
    <source>
        <strain evidence="2">R28</strain>
    </source>
</reference>
<proteinExistence type="predicted"/>
<evidence type="ECO:0000313" key="1">
    <source>
        <dbReference type="EMBL" id="MFD2046530.1"/>
    </source>
</evidence>
<comment type="caution">
    <text evidence="1">The sequence shown here is derived from an EMBL/GenBank/DDBJ whole genome shotgun (WGS) entry which is preliminary data.</text>
</comment>
<dbReference type="EMBL" id="JBHUHQ010000039">
    <property type="protein sequence ID" value="MFD2046530.1"/>
    <property type="molecule type" value="Genomic_DNA"/>
</dbReference>
<dbReference type="Proteomes" id="UP001597383">
    <property type="component" value="Unassembled WGS sequence"/>
</dbReference>
<evidence type="ECO:0000313" key="2">
    <source>
        <dbReference type="Proteomes" id="UP001597383"/>
    </source>
</evidence>
<dbReference type="InterPro" id="IPR058870">
    <property type="entry name" value="YuzC"/>
</dbReference>
<dbReference type="RefSeq" id="WP_377558505.1">
    <property type="nucleotide sequence ID" value="NZ_JBHUHQ010000039.1"/>
</dbReference>
<protein>
    <submittedName>
        <fullName evidence="1">Uncharacterized protein</fullName>
    </submittedName>
</protein>